<keyword evidence="12 15" id="KW-1133">Transmembrane helix</keyword>
<dbReference type="PROSITE" id="PS50885">
    <property type="entry name" value="HAMP"/>
    <property type="match status" value="1"/>
</dbReference>
<dbReference type="GO" id="GO:0000155">
    <property type="term" value="F:phosphorelay sensor kinase activity"/>
    <property type="evidence" value="ECO:0007669"/>
    <property type="project" value="InterPro"/>
</dbReference>
<evidence type="ECO:0000313" key="19">
    <source>
        <dbReference type="Proteomes" id="UP000182945"/>
    </source>
</evidence>
<dbReference type="SUPFAM" id="SSF47384">
    <property type="entry name" value="Homodimeric domain of signal transducing histidine kinase"/>
    <property type="match status" value="1"/>
</dbReference>
<dbReference type="Pfam" id="PF02518">
    <property type="entry name" value="HATPase_c"/>
    <property type="match status" value="1"/>
</dbReference>
<dbReference type="SMART" id="SM00387">
    <property type="entry name" value="HATPase_c"/>
    <property type="match status" value="1"/>
</dbReference>
<evidence type="ECO:0000256" key="13">
    <source>
        <dbReference type="ARBA" id="ARBA00023012"/>
    </source>
</evidence>
<dbReference type="CDD" id="cd06225">
    <property type="entry name" value="HAMP"/>
    <property type="match status" value="1"/>
</dbReference>
<sequence>MKLRIKIQLFSSIFMLLLILLVNTSIYFLFNTISAEKELNQLVEHTNTIAEALNNSNGEVTDEFYRAFLPAHGMIRLVKKDDKVIGEHTKDEKYANFEPIYTIKEKHQIVSQKNGVKTAIVSKPIIWKNGDIVTLQVSNRLVSLHETMQVLFFVLAIASLIILIPTIFAGNVLGRFLLNPIKDLIETMKENMREEEWKKIDTENRSKDELYEMEQTFNDMIDHLKENFDKQEVFVSDASHELKTPISIVKSYAQLLERRGKDNPDLWKESIEAIDSEVDRMQRLVEQMLFLAKNKSEVNYEQVELAALTSSVIQTFQGAYDRDIQFSQDGEALTVYGNVDQLKQVIYILIDNAIKYSDSTIHVKVCEKDENILLQVEDFGQGISENDQKRVFDRFYRIDKARSRETGGTGLGLPIAKAIITAHRGNLTVESILGRGTVFTIQLPIS</sequence>
<feature type="domain" description="Histidine kinase" evidence="16">
    <location>
        <begin position="237"/>
        <end position="446"/>
    </location>
</feature>
<evidence type="ECO:0000256" key="8">
    <source>
        <dbReference type="ARBA" id="ARBA00022692"/>
    </source>
</evidence>
<evidence type="ECO:0000256" key="6">
    <source>
        <dbReference type="ARBA" id="ARBA00022553"/>
    </source>
</evidence>
<feature type="transmembrane region" description="Helical" evidence="15">
    <location>
        <begin position="150"/>
        <end position="173"/>
    </location>
</feature>
<dbReference type="PANTHER" id="PTHR45436:SF5">
    <property type="entry name" value="SENSOR HISTIDINE KINASE TRCS"/>
    <property type="match status" value="1"/>
</dbReference>
<feature type="domain" description="HAMP" evidence="17">
    <location>
        <begin position="175"/>
        <end position="229"/>
    </location>
</feature>
<keyword evidence="6" id="KW-0597">Phosphoprotein</keyword>
<dbReference type="InterPro" id="IPR036890">
    <property type="entry name" value="HATPase_C_sf"/>
</dbReference>
<dbReference type="InterPro" id="IPR003661">
    <property type="entry name" value="HisK_dim/P_dom"/>
</dbReference>
<dbReference type="InterPro" id="IPR036097">
    <property type="entry name" value="HisK_dim/P_sf"/>
</dbReference>
<dbReference type="Pfam" id="PF18719">
    <property type="entry name" value="ArlS_N"/>
    <property type="match status" value="1"/>
</dbReference>
<evidence type="ECO:0000313" key="18">
    <source>
        <dbReference type="EMBL" id="APC47088.1"/>
    </source>
</evidence>
<dbReference type="SUPFAM" id="SSF55874">
    <property type="entry name" value="ATPase domain of HSP90 chaperone/DNA topoisomerase II/histidine kinase"/>
    <property type="match status" value="1"/>
</dbReference>
<dbReference type="KEGG" id="vhl:BME96_02260"/>
<dbReference type="PANTHER" id="PTHR45436">
    <property type="entry name" value="SENSOR HISTIDINE KINASE YKOH"/>
    <property type="match status" value="1"/>
</dbReference>
<dbReference type="FunFam" id="1.10.287.130:FF:000001">
    <property type="entry name" value="Two-component sensor histidine kinase"/>
    <property type="match status" value="1"/>
</dbReference>
<evidence type="ECO:0000256" key="9">
    <source>
        <dbReference type="ARBA" id="ARBA00022741"/>
    </source>
</evidence>
<dbReference type="Proteomes" id="UP000182945">
    <property type="component" value="Chromosome"/>
</dbReference>
<reference evidence="18 19" key="1">
    <citation type="submission" date="2016-11" db="EMBL/GenBank/DDBJ databases">
        <title>Complete genome sequencing of Virgibacillus halodenitrificans PDB-F2.</title>
        <authorList>
            <person name="Sun Z."/>
            <person name="Zhou Y."/>
            <person name="Li H."/>
        </authorList>
    </citation>
    <scope>NUCLEOTIDE SEQUENCE [LARGE SCALE GENOMIC DNA]</scope>
    <source>
        <strain evidence="18 19">PDB-F2</strain>
    </source>
</reference>
<evidence type="ECO:0000259" key="17">
    <source>
        <dbReference type="PROSITE" id="PS50885"/>
    </source>
</evidence>
<dbReference type="GO" id="GO:0005886">
    <property type="term" value="C:plasma membrane"/>
    <property type="evidence" value="ECO:0007669"/>
    <property type="project" value="UniProtKB-SubCell"/>
</dbReference>
<dbReference type="InterPro" id="IPR050428">
    <property type="entry name" value="TCS_sensor_his_kinase"/>
</dbReference>
<keyword evidence="7" id="KW-0808">Transferase</keyword>
<dbReference type="EMBL" id="CP017962">
    <property type="protein sequence ID" value="APC47088.1"/>
    <property type="molecule type" value="Genomic_DNA"/>
</dbReference>
<keyword evidence="9" id="KW-0547">Nucleotide-binding</keyword>
<dbReference type="PROSITE" id="PS50109">
    <property type="entry name" value="HIS_KIN"/>
    <property type="match status" value="1"/>
</dbReference>
<dbReference type="InterPro" id="IPR004358">
    <property type="entry name" value="Sig_transdc_His_kin-like_C"/>
</dbReference>
<evidence type="ECO:0000259" key="16">
    <source>
        <dbReference type="PROSITE" id="PS50109"/>
    </source>
</evidence>
<dbReference type="FunFam" id="3.30.565.10:FF:000006">
    <property type="entry name" value="Sensor histidine kinase WalK"/>
    <property type="match status" value="1"/>
</dbReference>
<dbReference type="Pfam" id="PF00512">
    <property type="entry name" value="HisKA"/>
    <property type="match status" value="1"/>
</dbReference>
<name>A0AAC9IXF7_VIRHA</name>
<evidence type="ECO:0000256" key="14">
    <source>
        <dbReference type="ARBA" id="ARBA00023136"/>
    </source>
</evidence>
<evidence type="ECO:0000256" key="7">
    <source>
        <dbReference type="ARBA" id="ARBA00022679"/>
    </source>
</evidence>
<dbReference type="Gene3D" id="6.10.340.10">
    <property type="match status" value="1"/>
</dbReference>
<keyword evidence="10 18" id="KW-0418">Kinase</keyword>
<accession>A0AAC9IXF7</accession>
<evidence type="ECO:0000256" key="5">
    <source>
        <dbReference type="ARBA" id="ARBA00022475"/>
    </source>
</evidence>
<keyword evidence="14 15" id="KW-0472">Membrane</keyword>
<dbReference type="CDD" id="cd00082">
    <property type="entry name" value="HisKA"/>
    <property type="match status" value="1"/>
</dbReference>
<dbReference type="InterPro" id="IPR003660">
    <property type="entry name" value="HAMP_dom"/>
</dbReference>
<keyword evidence="11" id="KW-0067">ATP-binding</keyword>
<evidence type="ECO:0000256" key="12">
    <source>
        <dbReference type="ARBA" id="ARBA00022989"/>
    </source>
</evidence>
<evidence type="ECO:0000256" key="1">
    <source>
        <dbReference type="ARBA" id="ARBA00000085"/>
    </source>
</evidence>
<keyword evidence="13" id="KW-0902">Two-component regulatory system</keyword>
<dbReference type="RefSeq" id="WP_071648179.1">
    <property type="nucleotide sequence ID" value="NZ_CP017962.1"/>
</dbReference>
<keyword evidence="8 15" id="KW-0812">Transmembrane</keyword>
<dbReference type="GO" id="GO:0005524">
    <property type="term" value="F:ATP binding"/>
    <property type="evidence" value="ECO:0007669"/>
    <property type="project" value="UniProtKB-KW"/>
</dbReference>
<dbReference type="AlphaFoldDB" id="A0AAC9IXF7"/>
<protein>
    <recommendedName>
        <fullName evidence="4">Signal transduction histidine-protein kinase ArlS</fullName>
        <ecNumber evidence="3">2.7.13.3</ecNumber>
    </recommendedName>
</protein>
<proteinExistence type="predicted"/>
<evidence type="ECO:0000256" key="10">
    <source>
        <dbReference type="ARBA" id="ARBA00022777"/>
    </source>
</evidence>
<gene>
    <name evidence="18" type="ORF">BME96_02260</name>
</gene>
<organism evidence="18 19">
    <name type="scientific">Virgibacillus halodenitrificans</name>
    <name type="common">Bacillus halodenitrificans</name>
    <dbReference type="NCBI Taxonomy" id="1482"/>
    <lineage>
        <taxon>Bacteria</taxon>
        <taxon>Bacillati</taxon>
        <taxon>Bacillota</taxon>
        <taxon>Bacilli</taxon>
        <taxon>Bacillales</taxon>
        <taxon>Bacillaceae</taxon>
        <taxon>Virgibacillus</taxon>
    </lineage>
</organism>
<dbReference type="GeneID" id="71513204"/>
<feature type="transmembrane region" description="Helical" evidence="15">
    <location>
        <begin position="7"/>
        <end position="30"/>
    </location>
</feature>
<dbReference type="SMART" id="SM00388">
    <property type="entry name" value="HisKA"/>
    <property type="match status" value="1"/>
</dbReference>
<evidence type="ECO:0000256" key="4">
    <source>
        <dbReference type="ARBA" id="ARBA00015735"/>
    </source>
</evidence>
<comment type="catalytic activity">
    <reaction evidence="1">
        <text>ATP + protein L-histidine = ADP + protein N-phospho-L-histidine.</text>
        <dbReference type="EC" id="2.7.13.3"/>
    </reaction>
</comment>
<evidence type="ECO:0000256" key="11">
    <source>
        <dbReference type="ARBA" id="ARBA00022840"/>
    </source>
</evidence>
<keyword evidence="5" id="KW-1003">Cell membrane</keyword>
<evidence type="ECO:0000256" key="3">
    <source>
        <dbReference type="ARBA" id="ARBA00012438"/>
    </source>
</evidence>
<dbReference type="Pfam" id="PF00672">
    <property type="entry name" value="HAMP"/>
    <property type="match status" value="1"/>
</dbReference>
<comment type="subcellular location">
    <subcellularLocation>
        <location evidence="2">Cell membrane</location>
        <topology evidence="2">Multi-pass membrane protein</topology>
    </subcellularLocation>
</comment>
<dbReference type="InterPro" id="IPR041610">
    <property type="entry name" value="ArlS_N"/>
</dbReference>
<dbReference type="PRINTS" id="PR00344">
    <property type="entry name" value="BCTRLSENSOR"/>
</dbReference>
<dbReference type="InterPro" id="IPR005467">
    <property type="entry name" value="His_kinase_dom"/>
</dbReference>
<dbReference type="Gene3D" id="3.30.565.10">
    <property type="entry name" value="Histidine kinase-like ATPase, C-terminal domain"/>
    <property type="match status" value="1"/>
</dbReference>
<evidence type="ECO:0000256" key="15">
    <source>
        <dbReference type="SAM" id="Phobius"/>
    </source>
</evidence>
<dbReference type="InterPro" id="IPR003594">
    <property type="entry name" value="HATPase_dom"/>
</dbReference>
<dbReference type="Gene3D" id="1.10.287.130">
    <property type="match status" value="1"/>
</dbReference>
<evidence type="ECO:0000256" key="2">
    <source>
        <dbReference type="ARBA" id="ARBA00004651"/>
    </source>
</evidence>
<dbReference type="EC" id="2.7.13.3" evidence="3"/>